<organism evidence="2 3">
    <name type="scientific">Natrinema hispanicum</name>
    <dbReference type="NCBI Taxonomy" id="392421"/>
    <lineage>
        <taxon>Archaea</taxon>
        <taxon>Methanobacteriati</taxon>
        <taxon>Methanobacteriota</taxon>
        <taxon>Stenosarchaea group</taxon>
        <taxon>Halobacteria</taxon>
        <taxon>Halobacteriales</taxon>
        <taxon>Natrialbaceae</taxon>
        <taxon>Natrinema</taxon>
    </lineage>
</organism>
<sequence length="202" mass="21722">MTDDNPSDSSESDSASPRRRTLLGAIGALTGATALSEPGAAQGGGAIRTRGCNDAALTADDWSTGAVTVQACPGSGSRVTVRVTGQVGENRYVTNPASLPSSRSLFVPAGSKRTLWLTGQFLELSCSNDGRNIGIANRSEDGDPIPLVRSRWLTARACRPPRVAFRRRFRRRPRRSARSRGSRRTPGRPRSRRGRSRACVPY</sequence>
<comment type="caution">
    <text evidence="2">The sequence shown here is derived from an EMBL/GenBank/DDBJ whole genome shotgun (WGS) entry which is preliminary data.</text>
</comment>
<dbReference type="InterPro" id="IPR006311">
    <property type="entry name" value="TAT_signal"/>
</dbReference>
<accession>A0A482YC83</accession>
<evidence type="ECO:0000313" key="2">
    <source>
        <dbReference type="EMBL" id="RZV11817.1"/>
    </source>
</evidence>
<feature type="region of interest" description="Disordered" evidence="1">
    <location>
        <begin position="169"/>
        <end position="202"/>
    </location>
</feature>
<dbReference type="EMBL" id="SHMP01000003">
    <property type="protein sequence ID" value="RZV11817.1"/>
    <property type="molecule type" value="Genomic_DNA"/>
</dbReference>
<proteinExistence type="predicted"/>
<name>A0A482YC83_9EURY</name>
<evidence type="ECO:0000256" key="1">
    <source>
        <dbReference type="SAM" id="MobiDB-lite"/>
    </source>
</evidence>
<reference evidence="2 3" key="1">
    <citation type="submission" date="2019-02" db="EMBL/GenBank/DDBJ databases">
        <title>Genomic Encyclopedia of Archaeal and Bacterial Type Strains, Phase II (KMG-II): from individual species to whole genera.</title>
        <authorList>
            <person name="Goeker M."/>
        </authorList>
    </citation>
    <scope>NUCLEOTIDE SEQUENCE [LARGE SCALE GENOMIC DNA]</scope>
    <source>
        <strain evidence="2 3">DSM 18328</strain>
    </source>
</reference>
<protein>
    <submittedName>
        <fullName evidence="2">Uncharacterized protein</fullName>
    </submittedName>
</protein>
<feature type="compositionally biased region" description="Basic residues" evidence="1">
    <location>
        <begin position="169"/>
        <end position="196"/>
    </location>
</feature>
<evidence type="ECO:0000313" key="3">
    <source>
        <dbReference type="Proteomes" id="UP000291097"/>
    </source>
</evidence>
<dbReference type="AlphaFoldDB" id="A0A482YC83"/>
<dbReference type="Proteomes" id="UP000291097">
    <property type="component" value="Unassembled WGS sequence"/>
</dbReference>
<gene>
    <name evidence="2" type="ORF">BDK88_0704</name>
</gene>
<feature type="region of interest" description="Disordered" evidence="1">
    <location>
        <begin position="1"/>
        <end position="21"/>
    </location>
</feature>
<dbReference type="PROSITE" id="PS51318">
    <property type="entry name" value="TAT"/>
    <property type="match status" value="1"/>
</dbReference>